<dbReference type="PROSITE" id="PS00893">
    <property type="entry name" value="NUDIX_BOX"/>
    <property type="match status" value="1"/>
</dbReference>
<protein>
    <recommendedName>
        <fullName evidence="3">Nudix hydrolase domain-containing protein</fullName>
    </recommendedName>
</protein>
<keyword evidence="5" id="KW-1185">Reference proteome</keyword>
<evidence type="ECO:0000313" key="5">
    <source>
        <dbReference type="Proteomes" id="UP001479436"/>
    </source>
</evidence>
<gene>
    <name evidence="4" type="ORF">K7432_006797</name>
</gene>
<dbReference type="InterPro" id="IPR015797">
    <property type="entry name" value="NUDIX_hydrolase-like_dom_sf"/>
</dbReference>
<dbReference type="Gene3D" id="3.90.79.10">
    <property type="entry name" value="Nucleoside Triphosphate Pyrophosphohydrolase"/>
    <property type="match status" value="1"/>
</dbReference>
<feature type="domain" description="Nudix hydrolase" evidence="3">
    <location>
        <begin position="5"/>
        <end position="138"/>
    </location>
</feature>
<keyword evidence="1 2" id="KW-0378">Hydrolase</keyword>
<comment type="similarity">
    <text evidence="2">Belongs to the Nudix hydrolase family.</text>
</comment>
<accession>A0ABR2WUE2</accession>
<dbReference type="Pfam" id="PF00293">
    <property type="entry name" value="NUDIX"/>
    <property type="match status" value="1"/>
</dbReference>
<dbReference type="PRINTS" id="PR00502">
    <property type="entry name" value="NUDIXFAMILY"/>
</dbReference>
<dbReference type="CDD" id="cd04678">
    <property type="entry name" value="NUDIX_MTH2_Nudt15"/>
    <property type="match status" value="1"/>
</dbReference>
<organism evidence="4 5">
    <name type="scientific">Basidiobolus ranarum</name>
    <dbReference type="NCBI Taxonomy" id="34480"/>
    <lineage>
        <taxon>Eukaryota</taxon>
        <taxon>Fungi</taxon>
        <taxon>Fungi incertae sedis</taxon>
        <taxon>Zoopagomycota</taxon>
        <taxon>Entomophthoromycotina</taxon>
        <taxon>Basidiobolomycetes</taxon>
        <taxon>Basidiobolales</taxon>
        <taxon>Basidiobolaceae</taxon>
        <taxon>Basidiobolus</taxon>
    </lineage>
</organism>
<dbReference type="Proteomes" id="UP001479436">
    <property type="component" value="Unassembled WGS sequence"/>
</dbReference>
<dbReference type="InterPro" id="IPR020084">
    <property type="entry name" value="NUDIX_hydrolase_CS"/>
</dbReference>
<evidence type="ECO:0000256" key="2">
    <source>
        <dbReference type="RuleBase" id="RU003476"/>
    </source>
</evidence>
<proteinExistence type="inferred from homology"/>
<name>A0ABR2WUE2_9FUNG</name>
<dbReference type="EMBL" id="JASJQH010000313">
    <property type="protein sequence ID" value="KAK9765125.1"/>
    <property type="molecule type" value="Genomic_DNA"/>
</dbReference>
<dbReference type="InterPro" id="IPR020476">
    <property type="entry name" value="Nudix_hydrolase"/>
</dbReference>
<dbReference type="PROSITE" id="PS51462">
    <property type="entry name" value="NUDIX"/>
    <property type="match status" value="1"/>
</dbReference>
<comment type="caution">
    <text evidence="4">The sequence shown here is derived from an EMBL/GenBank/DDBJ whole genome shotgun (WGS) entry which is preliminary data.</text>
</comment>
<evidence type="ECO:0000256" key="1">
    <source>
        <dbReference type="ARBA" id="ARBA00022801"/>
    </source>
</evidence>
<dbReference type="PANTHER" id="PTHR16099:SF5">
    <property type="entry name" value="NUCLEOTIDE TRIPHOSPHATE DIPHOSPHATASE NUDT15"/>
    <property type="match status" value="1"/>
</dbReference>
<reference evidence="4 5" key="1">
    <citation type="submission" date="2023-04" db="EMBL/GenBank/DDBJ databases">
        <title>Genome of Basidiobolus ranarum AG-B5.</title>
        <authorList>
            <person name="Stajich J.E."/>
            <person name="Carter-House D."/>
            <person name="Gryganskyi A."/>
        </authorList>
    </citation>
    <scope>NUCLEOTIDE SEQUENCE [LARGE SCALE GENOMIC DNA]</scope>
    <source>
        <strain evidence="4 5">AG-B5</strain>
    </source>
</reference>
<dbReference type="SUPFAM" id="SSF55811">
    <property type="entry name" value="Nudix"/>
    <property type="match status" value="1"/>
</dbReference>
<evidence type="ECO:0000313" key="4">
    <source>
        <dbReference type="EMBL" id="KAK9765125.1"/>
    </source>
</evidence>
<dbReference type="InterPro" id="IPR000086">
    <property type="entry name" value="NUDIX_hydrolase_dom"/>
</dbReference>
<evidence type="ECO:0000259" key="3">
    <source>
        <dbReference type="PROSITE" id="PS51462"/>
    </source>
</evidence>
<sequence length="146" mass="16629">MSEKQVRVGCGALVFRPDGKFLIGKRKGSHGEGTWALPGGHLEFGEDFEVCASRETEEETGLVIPPSKFSYFYATNDPMLEENKHYVTVFVKAELQEPNPEAKIMEPNKCEAWEWVSLEDIKRPDTTFTPLFIPLTHLFQSDRMAF</sequence>
<dbReference type="PANTHER" id="PTHR16099">
    <property type="entry name" value="8-OXO-DGTP DIPHOSPHATES NUDT15"/>
    <property type="match status" value="1"/>
</dbReference>